<dbReference type="GO" id="GO:0004536">
    <property type="term" value="F:DNA nuclease activity"/>
    <property type="evidence" value="ECO:0007669"/>
    <property type="project" value="InterPro"/>
</dbReference>
<dbReference type="GO" id="GO:0016788">
    <property type="term" value="F:hydrolase activity, acting on ester bonds"/>
    <property type="evidence" value="ECO:0007669"/>
    <property type="project" value="InterPro"/>
</dbReference>
<dbReference type="GO" id="GO:0005829">
    <property type="term" value="C:cytosol"/>
    <property type="evidence" value="ECO:0007669"/>
    <property type="project" value="TreeGrafter"/>
</dbReference>
<dbReference type="SUPFAM" id="SSF51556">
    <property type="entry name" value="Metallo-dependent hydrolases"/>
    <property type="match status" value="1"/>
</dbReference>
<dbReference type="InterPro" id="IPR032466">
    <property type="entry name" value="Metal_Hydrolase"/>
</dbReference>
<gene>
    <name evidence="3" type="ORF">UFOPK2925_00260</name>
</gene>
<dbReference type="GO" id="GO:0046872">
    <property type="term" value="F:metal ion binding"/>
    <property type="evidence" value="ECO:0007669"/>
    <property type="project" value="UniProtKB-KW"/>
</dbReference>
<evidence type="ECO:0000313" key="3">
    <source>
        <dbReference type="EMBL" id="CAB4770859.1"/>
    </source>
</evidence>
<reference evidence="3" key="1">
    <citation type="submission" date="2020-05" db="EMBL/GenBank/DDBJ databases">
        <authorList>
            <person name="Chiriac C."/>
            <person name="Salcher M."/>
            <person name="Ghai R."/>
            <person name="Kavagutti S V."/>
        </authorList>
    </citation>
    <scope>NUCLEOTIDE SEQUENCE</scope>
</reference>
<keyword evidence="1" id="KW-0479">Metal-binding</keyword>
<dbReference type="PANTHER" id="PTHR46124">
    <property type="entry name" value="D-AMINOACYL-TRNA DEACYLASE"/>
    <property type="match status" value="1"/>
</dbReference>
<accession>A0A6J6VHQ3</accession>
<dbReference type="Gene3D" id="3.20.20.140">
    <property type="entry name" value="Metal-dependent hydrolases"/>
    <property type="match status" value="1"/>
</dbReference>
<keyword evidence="2" id="KW-0378">Hydrolase</keyword>
<dbReference type="PIRSF" id="PIRSF005902">
    <property type="entry name" value="DNase_TatD"/>
    <property type="match status" value="1"/>
</dbReference>
<dbReference type="InterPro" id="IPR015991">
    <property type="entry name" value="TatD/YcfH-like"/>
</dbReference>
<dbReference type="EMBL" id="CAEZZU010000019">
    <property type="protein sequence ID" value="CAB4770859.1"/>
    <property type="molecule type" value="Genomic_DNA"/>
</dbReference>
<evidence type="ECO:0000256" key="2">
    <source>
        <dbReference type="ARBA" id="ARBA00022801"/>
    </source>
</evidence>
<dbReference type="CDD" id="cd01310">
    <property type="entry name" value="TatD_DNAse"/>
    <property type="match status" value="1"/>
</dbReference>
<name>A0A6J6VHQ3_9ZZZZ</name>
<dbReference type="FunFam" id="3.20.20.140:FF:000005">
    <property type="entry name" value="TatD family hydrolase"/>
    <property type="match status" value="1"/>
</dbReference>
<dbReference type="InterPro" id="IPR001130">
    <property type="entry name" value="TatD-like"/>
</dbReference>
<dbReference type="AlphaFoldDB" id="A0A6J6VHQ3"/>
<dbReference type="PANTHER" id="PTHR46124:SF2">
    <property type="entry name" value="D-AMINOACYL-TRNA DEACYLASE"/>
    <property type="match status" value="1"/>
</dbReference>
<protein>
    <submittedName>
        <fullName evidence="3">Unannotated protein</fullName>
    </submittedName>
</protein>
<organism evidence="3">
    <name type="scientific">freshwater metagenome</name>
    <dbReference type="NCBI Taxonomy" id="449393"/>
    <lineage>
        <taxon>unclassified sequences</taxon>
        <taxon>metagenomes</taxon>
        <taxon>ecological metagenomes</taxon>
    </lineage>
</organism>
<dbReference type="NCBIfam" id="TIGR00010">
    <property type="entry name" value="YchF/TatD family DNA exonuclease"/>
    <property type="match status" value="1"/>
</dbReference>
<evidence type="ECO:0000256" key="1">
    <source>
        <dbReference type="ARBA" id="ARBA00022723"/>
    </source>
</evidence>
<proteinExistence type="predicted"/>
<sequence length="255" mass="27675">MSSDLRWADSHVHLFSIEEGAEVALERARAAGIEHFVCVGTDLATSEACVELATAHSDVTATVGLHPHDAVNLGRELEQLDELSRHAEVVGIGEAGFDLFYEHSSHSEQEEAFRWQVSLAKSLGKSLVIHSRDAWDDTFRVLETEGVPERTIFHCFTGGPEEAERALALGCYLSFSGIITFKNADDLRAAAAITPLERALVETDAPYLAPVPHRGRPNEPLYVSYVGAALAAAMGREVEEVASVTTATTKRLLGH</sequence>
<dbReference type="Pfam" id="PF01026">
    <property type="entry name" value="TatD_DNase"/>
    <property type="match status" value="1"/>
</dbReference>